<accession>K4AIE2</accession>
<dbReference type="EMBL" id="AGNK02005979">
    <property type="status" value="NOT_ANNOTATED_CDS"/>
    <property type="molecule type" value="Genomic_DNA"/>
</dbReference>
<dbReference type="Proteomes" id="UP000004995">
    <property type="component" value="Unassembled WGS sequence"/>
</dbReference>
<proteinExistence type="predicted"/>
<dbReference type="AlphaFoldDB" id="K4AIE2"/>
<dbReference type="PANTHER" id="PTHR47568:SF2">
    <property type="entry name" value="E3 UBIQUITIN-PROTEIN LIGASE SP1-RELATED"/>
    <property type="match status" value="1"/>
</dbReference>
<reference evidence="2" key="1">
    <citation type="journal article" date="2012" name="Nat. Biotechnol.">
        <title>Reference genome sequence of the model plant Setaria.</title>
        <authorList>
            <person name="Bennetzen J.L."/>
            <person name="Schmutz J."/>
            <person name="Wang H."/>
            <person name="Percifield R."/>
            <person name="Hawkins J."/>
            <person name="Pontaroli A.C."/>
            <person name="Estep M."/>
            <person name="Feng L."/>
            <person name="Vaughn J.N."/>
            <person name="Grimwood J."/>
            <person name="Jenkins J."/>
            <person name="Barry K."/>
            <person name="Lindquist E."/>
            <person name="Hellsten U."/>
            <person name="Deshpande S."/>
            <person name="Wang X."/>
            <person name="Wu X."/>
            <person name="Mitros T."/>
            <person name="Triplett J."/>
            <person name="Yang X."/>
            <person name="Ye C.Y."/>
            <person name="Mauro-Herrera M."/>
            <person name="Wang L."/>
            <person name="Li P."/>
            <person name="Sharma M."/>
            <person name="Sharma R."/>
            <person name="Ronald P.C."/>
            <person name="Panaud O."/>
            <person name="Kellogg E.A."/>
            <person name="Brutnell T.P."/>
            <person name="Doust A.N."/>
            <person name="Tuskan G.A."/>
            <person name="Rokhsar D."/>
            <person name="Devos K.M."/>
        </authorList>
    </citation>
    <scope>NUCLEOTIDE SEQUENCE [LARGE SCALE GENOMIC DNA]</scope>
    <source>
        <strain evidence="2">cv. Yugu1</strain>
    </source>
</reference>
<sequence length="107" mass="12235">MALGASYGYLPLVTLSGRVGSDTPIVGEQSGLEAVIVENNVTQIFLKKQEEDVKEYMVVKKTKDEDGTEMIMVRKKENDNERWVQCSEQISSKRKEVPWYLFQVAYL</sequence>
<dbReference type="GO" id="GO:0016567">
    <property type="term" value="P:protein ubiquitination"/>
    <property type="evidence" value="ECO:0007669"/>
    <property type="project" value="InterPro"/>
</dbReference>
<dbReference type="EnsemblPlants" id="KQK90807">
    <property type="protein sequence ID" value="KQK90807"/>
    <property type="gene ID" value="SETIT_038654mg"/>
</dbReference>
<evidence type="ECO:0000313" key="1">
    <source>
        <dbReference type="EnsemblPlants" id="KQK90807"/>
    </source>
</evidence>
<dbReference type="HOGENOM" id="CLU_2214585_0_0_1"/>
<keyword evidence="2" id="KW-1185">Reference proteome</keyword>
<name>K4AIE2_SETIT</name>
<dbReference type="GO" id="GO:0004842">
    <property type="term" value="F:ubiquitin-protein transferase activity"/>
    <property type="evidence" value="ECO:0007669"/>
    <property type="project" value="InterPro"/>
</dbReference>
<dbReference type="PANTHER" id="PTHR47568">
    <property type="match status" value="1"/>
</dbReference>
<evidence type="ECO:0000313" key="2">
    <source>
        <dbReference type="Proteomes" id="UP000004995"/>
    </source>
</evidence>
<organism evidence="1 2">
    <name type="scientific">Setaria italica</name>
    <name type="common">Foxtail millet</name>
    <name type="synonym">Panicum italicum</name>
    <dbReference type="NCBI Taxonomy" id="4555"/>
    <lineage>
        <taxon>Eukaryota</taxon>
        <taxon>Viridiplantae</taxon>
        <taxon>Streptophyta</taxon>
        <taxon>Embryophyta</taxon>
        <taxon>Tracheophyta</taxon>
        <taxon>Spermatophyta</taxon>
        <taxon>Magnoliopsida</taxon>
        <taxon>Liliopsida</taxon>
        <taxon>Poales</taxon>
        <taxon>Poaceae</taxon>
        <taxon>PACMAD clade</taxon>
        <taxon>Panicoideae</taxon>
        <taxon>Panicodae</taxon>
        <taxon>Paniceae</taxon>
        <taxon>Cenchrinae</taxon>
        <taxon>Setaria</taxon>
    </lineage>
</organism>
<dbReference type="Gramene" id="KQK90807">
    <property type="protein sequence ID" value="KQK90807"/>
    <property type="gene ID" value="SETIT_038654mg"/>
</dbReference>
<dbReference type="STRING" id="4555.K4AIE2"/>
<reference evidence="1" key="2">
    <citation type="submission" date="2018-08" db="UniProtKB">
        <authorList>
            <consortium name="EnsemblPlants"/>
        </authorList>
    </citation>
    <scope>IDENTIFICATION</scope>
    <source>
        <strain evidence="1">Yugu1</strain>
    </source>
</reference>
<dbReference type="OMA" id="KRKEVPW"/>
<dbReference type="InterPro" id="IPR044231">
    <property type="entry name" value="SP1/SPL1"/>
</dbReference>
<dbReference type="InParanoid" id="K4AIE2"/>
<protein>
    <submittedName>
        <fullName evidence="1">Uncharacterized protein</fullName>
    </submittedName>
</protein>